<protein>
    <recommendedName>
        <fullName evidence="6 7">Methionine aminopeptidase</fullName>
        <shortName evidence="6">MAP</shortName>
        <shortName evidence="6">MetAP</shortName>
        <ecNumber evidence="6 7">3.4.11.18</ecNumber>
    </recommendedName>
    <alternativeName>
        <fullName evidence="6">Peptidase M</fullName>
    </alternativeName>
</protein>
<dbReference type="GO" id="GO:0005829">
    <property type="term" value="C:cytosol"/>
    <property type="evidence" value="ECO:0007669"/>
    <property type="project" value="TreeGrafter"/>
</dbReference>
<feature type="binding site" evidence="6">
    <location>
        <position position="106"/>
    </location>
    <ligand>
        <name>a divalent metal cation</name>
        <dbReference type="ChEBI" id="CHEBI:60240"/>
        <label>2</label>
        <note>catalytic</note>
    </ligand>
</feature>
<dbReference type="GO" id="GO:0006508">
    <property type="term" value="P:proteolysis"/>
    <property type="evidence" value="ECO:0007669"/>
    <property type="project" value="UniProtKB-KW"/>
</dbReference>
<dbReference type="InterPro" id="IPR000994">
    <property type="entry name" value="Pept_M24"/>
</dbReference>
<dbReference type="GO" id="GO:0004239">
    <property type="term" value="F:initiator methionyl aminopeptidase activity"/>
    <property type="evidence" value="ECO:0007669"/>
    <property type="project" value="UniProtKB-UniRule"/>
</dbReference>
<keyword evidence="3 6" id="KW-0645">Protease</keyword>
<keyword evidence="2 6" id="KW-0031">Aminopeptidase</keyword>
<feature type="binding site" evidence="6">
    <location>
        <position position="95"/>
    </location>
    <ligand>
        <name>a divalent metal cation</name>
        <dbReference type="ChEBI" id="CHEBI:60240"/>
        <label>1</label>
    </ligand>
</feature>
<evidence type="ECO:0000313" key="9">
    <source>
        <dbReference type="EMBL" id="PIU42381.1"/>
    </source>
</evidence>
<dbReference type="CDD" id="cd01086">
    <property type="entry name" value="MetAP1"/>
    <property type="match status" value="1"/>
</dbReference>
<comment type="catalytic activity">
    <reaction evidence="6 7">
        <text>Release of N-terminal amino acids, preferentially methionine, from peptides and arylamides.</text>
        <dbReference type="EC" id="3.4.11.18"/>
    </reaction>
</comment>
<feature type="binding site" evidence="6">
    <location>
        <position position="77"/>
    </location>
    <ligand>
        <name>substrate</name>
    </ligand>
</feature>
<dbReference type="PROSITE" id="PS00680">
    <property type="entry name" value="MAP_1"/>
    <property type="match status" value="1"/>
</dbReference>
<dbReference type="Proteomes" id="UP000230052">
    <property type="component" value="Unassembled WGS sequence"/>
</dbReference>
<dbReference type="SUPFAM" id="SSF55920">
    <property type="entry name" value="Creatinase/aminopeptidase"/>
    <property type="match status" value="1"/>
</dbReference>
<evidence type="ECO:0000256" key="6">
    <source>
        <dbReference type="HAMAP-Rule" id="MF_01974"/>
    </source>
</evidence>
<comment type="caution">
    <text evidence="9">The sequence shown here is derived from an EMBL/GenBank/DDBJ whole genome shotgun (WGS) entry which is preliminary data.</text>
</comment>
<dbReference type="InterPro" id="IPR002467">
    <property type="entry name" value="Pept_M24A_MAP1"/>
</dbReference>
<comment type="subunit">
    <text evidence="6">Monomer.</text>
</comment>
<feature type="binding site" evidence="6">
    <location>
        <position position="233"/>
    </location>
    <ligand>
        <name>a divalent metal cation</name>
        <dbReference type="ChEBI" id="CHEBI:60240"/>
        <label>2</label>
        <note>catalytic</note>
    </ligand>
</feature>
<keyword evidence="5 6" id="KW-0378">Hydrolase</keyword>
<dbReference type="PANTHER" id="PTHR43330">
    <property type="entry name" value="METHIONINE AMINOPEPTIDASE"/>
    <property type="match status" value="1"/>
</dbReference>
<comment type="function">
    <text evidence="1 6">Removes the N-terminal methionine from nascent proteins. The N-terminal methionine is often cleaved when the second residue in the primary sequence is small and uncharged (Met-Ala-, Cys, Gly, Pro, Ser, Thr, or Val). Requires deformylation of the N(alpha)-formylated initiator methionine before it can be hydrolyzed.</text>
</comment>
<evidence type="ECO:0000256" key="5">
    <source>
        <dbReference type="ARBA" id="ARBA00022801"/>
    </source>
</evidence>
<feature type="domain" description="Peptidase M24" evidence="8">
    <location>
        <begin position="11"/>
        <end position="240"/>
    </location>
</feature>
<dbReference type="Gene3D" id="3.90.230.10">
    <property type="entry name" value="Creatinase/methionine aminopeptidase superfamily"/>
    <property type="match status" value="1"/>
</dbReference>
<comment type="cofactor">
    <cofactor evidence="6">
        <name>Co(2+)</name>
        <dbReference type="ChEBI" id="CHEBI:48828"/>
    </cofactor>
    <cofactor evidence="6">
        <name>Zn(2+)</name>
        <dbReference type="ChEBI" id="CHEBI:29105"/>
    </cofactor>
    <cofactor evidence="6">
        <name>Mn(2+)</name>
        <dbReference type="ChEBI" id="CHEBI:29035"/>
    </cofactor>
    <cofactor evidence="6">
        <name>Fe(2+)</name>
        <dbReference type="ChEBI" id="CHEBI:29033"/>
    </cofactor>
    <text evidence="6">Binds 2 divalent metal cations per subunit. Has a high-affinity and a low affinity metal-binding site. The true nature of the physiological cofactor is under debate. The enzyme is active with cobalt, zinc, manganese or divalent iron ions. Most likely, methionine aminopeptidases function as mononuclear Fe(2+)-metalloproteases under physiological conditions, and the catalytically relevant metal-binding site has been assigned to the histidine-containing high-affinity site.</text>
</comment>
<feature type="binding site" evidence="6">
    <location>
        <position position="169"/>
    </location>
    <ligand>
        <name>a divalent metal cation</name>
        <dbReference type="ChEBI" id="CHEBI:60240"/>
        <label>2</label>
        <note>catalytic</note>
    </ligand>
</feature>
<feature type="binding site" evidence="6">
    <location>
        <position position="176"/>
    </location>
    <ligand>
        <name>substrate</name>
    </ligand>
</feature>
<dbReference type="GO" id="GO:0046872">
    <property type="term" value="F:metal ion binding"/>
    <property type="evidence" value="ECO:0007669"/>
    <property type="project" value="UniProtKB-UniRule"/>
</dbReference>
<evidence type="ECO:0000256" key="4">
    <source>
        <dbReference type="ARBA" id="ARBA00022723"/>
    </source>
</evidence>
<dbReference type="PRINTS" id="PR00599">
    <property type="entry name" value="MAPEPTIDASE"/>
</dbReference>
<feature type="binding site" evidence="6">
    <location>
        <position position="106"/>
    </location>
    <ligand>
        <name>a divalent metal cation</name>
        <dbReference type="ChEBI" id="CHEBI:60240"/>
        <label>1</label>
    </ligand>
</feature>
<evidence type="ECO:0000256" key="1">
    <source>
        <dbReference type="ARBA" id="ARBA00002521"/>
    </source>
</evidence>
<dbReference type="InterPro" id="IPR001714">
    <property type="entry name" value="Pept_M24_MAP"/>
</dbReference>
<dbReference type="AlphaFoldDB" id="A0A2J0KV63"/>
<dbReference type="GO" id="GO:0070006">
    <property type="term" value="F:metalloaminopeptidase activity"/>
    <property type="evidence" value="ECO:0007669"/>
    <property type="project" value="UniProtKB-UniRule"/>
</dbReference>
<evidence type="ECO:0000313" key="10">
    <source>
        <dbReference type="Proteomes" id="UP000230052"/>
    </source>
</evidence>
<comment type="similarity">
    <text evidence="6">Belongs to the peptidase M24A family. Methionine aminopeptidase type 1 subfamily.</text>
</comment>
<evidence type="ECO:0000259" key="8">
    <source>
        <dbReference type="Pfam" id="PF00557"/>
    </source>
</evidence>
<evidence type="ECO:0000256" key="7">
    <source>
        <dbReference type="RuleBase" id="RU003653"/>
    </source>
</evidence>
<keyword evidence="4 6" id="KW-0479">Metal-binding</keyword>
<evidence type="ECO:0000256" key="2">
    <source>
        <dbReference type="ARBA" id="ARBA00022438"/>
    </source>
</evidence>
<evidence type="ECO:0000256" key="3">
    <source>
        <dbReference type="ARBA" id="ARBA00022670"/>
    </source>
</evidence>
<dbReference type="NCBIfam" id="TIGR00500">
    <property type="entry name" value="met_pdase_I"/>
    <property type="match status" value="1"/>
</dbReference>
<dbReference type="EC" id="3.4.11.18" evidence="6 7"/>
<gene>
    <name evidence="6 9" type="primary">map</name>
    <name evidence="9" type="ORF">COS99_00540</name>
</gene>
<name>A0A2J0KV63_9BACT</name>
<dbReference type="HAMAP" id="MF_01974">
    <property type="entry name" value="MetAP_1"/>
    <property type="match status" value="1"/>
</dbReference>
<sequence length="254" mass="27975">MIKLKSDEEIECIRKAGEIVSKTLSLIGERIRAGMATYELDKIAKDFIIKNKAKPAFKGYRGFPRNICVSIDSVIVHGIPDKKTFLKEGNIVGVDVGVEVGGYFADSAYTFSVGNVKGPAKKLIQVTKEALYRGIDKAKAGSRLGDISFSIQDYVESRGFSVVRDFVGHGVGYELHEDPEVPNFGRPNSGVRLESGMVLAIEPMVNEGAYYTEVLDDGWTVVTKDGSLSCHFEHTICITNRGPDVLTKWQKEMC</sequence>
<dbReference type="Pfam" id="PF00557">
    <property type="entry name" value="Peptidase_M24"/>
    <property type="match status" value="1"/>
</dbReference>
<proteinExistence type="inferred from homology"/>
<dbReference type="PANTHER" id="PTHR43330:SF27">
    <property type="entry name" value="METHIONINE AMINOPEPTIDASE"/>
    <property type="match status" value="1"/>
</dbReference>
<dbReference type="EMBL" id="PEWV01000008">
    <property type="protein sequence ID" value="PIU42381.1"/>
    <property type="molecule type" value="Genomic_DNA"/>
</dbReference>
<dbReference type="InterPro" id="IPR036005">
    <property type="entry name" value="Creatinase/aminopeptidase-like"/>
</dbReference>
<feature type="binding site" evidence="6">
    <location>
        <position position="202"/>
    </location>
    <ligand>
        <name>a divalent metal cation</name>
        <dbReference type="ChEBI" id="CHEBI:60240"/>
        <label>2</label>
        <note>catalytic</note>
    </ligand>
</feature>
<feature type="binding site" evidence="6">
    <location>
        <position position="233"/>
    </location>
    <ligand>
        <name>a divalent metal cation</name>
        <dbReference type="ChEBI" id="CHEBI:60240"/>
        <label>1</label>
    </ligand>
</feature>
<reference evidence="9 10" key="1">
    <citation type="submission" date="2017-09" db="EMBL/GenBank/DDBJ databases">
        <title>Depth-based differentiation of microbial function through sediment-hosted aquifers and enrichment of novel symbionts in the deep terrestrial subsurface.</title>
        <authorList>
            <person name="Probst A.J."/>
            <person name="Ladd B."/>
            <person name="Jarett J.K."/>
            <person name="Geller-Mcgrath D.E."/>
            <person name="Sieber C.M."/>
            <person name="Emerson J.B."/>
            <person name="Anantharaman K."/>
            <person name="Thomas B.C."/>
            <person name="Malmstrom R."/>
            <person name="Stieglmeier M."/>
            <person name="Klingl A."/>
            <person name="Woyke T."/>
            <person name="Ryan C.M."/>
            <person name="Banfield J.F."/>
        </authorList>
    </citation>
    <scope>NUCLEOTIDE SEQUENCE [LARGE SCALE GENOMIC DNA]</scope>
    <source>
        <strain evidence="9">CG07_land_8_20_14_0_80_42_15</strain>
    </source>
</reference>
<organism evidence="9 10">
    <name type="scientific">Candidatus Aquitaenariimonas noxiae</name>
    <dbReference type="NCBI Taxonomy" id="1974741"/>
    <lineage>
        <taxon>Bacteria</taxon>
        <taxon>Pseudomonadati</taxon>
        <taxon>Candidatus Omnitrophota</taxon>
        <taxon>Candidatus Aquitaenariimonas</taxon>
    </lineage>
</organism>
<accession>A0A2J0KV63</accession>